<proteinExistence type="predicted"/>
<reference evidence="1" key="1">
    <citation type="submission" date="2020-09" db="EMBL/GenBank/DDBJ databases">
        <title>Genome sequence of Vibrio parahaemolyticus isolates.</title>
        <authorList>
            <person name="Hammerl J.A."/>
            <person name="Strauch E."/>
        </authorList>
    </citation>
    <scope>NUCLEOTIDE SEQUENCE</scope>
    <source>
        <strain evidence="1">17-VB00146</strain>
    </source>
</reference>
<dbReference type="EMBL" id="JACVHL010000027">
    <property type="protein sequence ID" value="MCC3807522.1"/>
    <property type="molecule type" value="Genomic_DNA"/>
</dbReference>
<organism evidence="1 2">
    <name type="scientific">Vibrio parahaemolyticus</name>
    <dbReference type="NCBI Taxonomy" id="670"/>
    <lineage>
        <taxon>Bacteria</taxon>
        <taxon>Pseudomonadati</taxon>
        <taxon>Pseudomonadota</taxon>
        <taxon>Gammaproteobacteria</taxon>
        <taxon>Vibrionales</taxon>
        <taxon>Vibrionaceae</taxon>
        <taxon>Vibrio</taxon>
    </lineage>
</organism>
<sequence>MIILITDVTDAEVPYQSIDIVTFKVVDGTPSIEEVTQLLNRELDNLMSLLYSPKTKQGQLMTAGRICVKGEHFNAVEHAQLHH</sequence>
<evidence type="ECO:0000313" key="1">
    <source>
        <dbReference type="EMBL" id="MCC3807522.1"/>
    </source>
</evidence>
<comment type="caution">
    <text evidence="1">The sequence shown here is derived from an EMBL/GenBank/DDBJ whole genome shotgun (WGS) entry which is preliminary data.</text>
</comment>
<gene>
    <name evidence="1" type="ORF">IB292_21110</name>
</gene>
<name>A0A9Q3YLE6_VIBPH</name>
<protein>
    <submittedName>
        <fullName evidence="1">Uncharacterized protein</fullName>
    </submittedName>
</protein>
<dbReference type="RefSeq" id="WP_228085870.1">
    <property type="nucleotide sequence ID" value="NZ_JACVHL010000027.1"/>
</dbReference>
<dbReference type="AlphaFoldDB" id="A0A9Q3YLE6"/>
<accession>A0A9Q3YLE6</accession>
<evidence type="ECO:0000313" key="2">
    <source>
        <dbReference type="Proteomes" id="UP000726777"/>
    </source>
</evidence>
<dbReference type="Proteomes" id="UP000726777">
    <property type="component" value="Unassembled WGS sequence"/>
</dbReference>